<sequence>MAVILEWSLRRKQKTGALQKKTYLTLKHQQKKISTLMLHSIVLPKLLSRMSASRTCKFIYLEVYSLCFF</sequence>
<evidence type="ECO:0000313" key="2">
    <source>
        <dbReference type="Proteomes" id="UP000593578"/>
    </source>
</evidence>
<evidence type="ECO:0000313" key="1">
    <source>
        <dbReference type="EMBL" id="MBA0585470.1"/>
    </source>
</evidence>
<feature type="non-terminal residue" evidence="1">
    <location>
        <position position="69"/>
    </location>
</feature>
<name>A0A7J8P8X2_GOSRA</name>
<dbReference type="AlphaFoldDB" id="A0A7J8P8X2"/>
<dbReference type="Proteomes" id="UP000593578">
    <property type="component" value="Unassembled WGS sequence"/>
</dbReference>
<comment type="caution">
    <text evidence="1">The sequence shown here is derived from an EMBL/GenBank/DDBJ whole genome shotgun (WGS) entry which is preliminary data.</text>
</comment>
<reference evidence="1 2" key="1">
    <citation type="journal article" date="2019" name="Genome Biol. Evol.">
        <title>Insights into the evolution of the New World diploid cottons (Gossypium, subgenus Houzingenia) based on genome sequencing.</title>
        <authorList>
            <person name="Grover C.E."/>
            <person name="Arick M.A. 2nd"/>
            <person name="Thrash A."/>
            <person name="Conover J.L."/>
            <person name="Sanders W.S."/>
            <person name="Peterson D.G."/>
            <person name="Frelichowski J.E."/>
            <person name="Scheffler J.A."/>
            <person name="Scheffler B.E."/>
            <person name="Wendel J.F."/>
        </authorList>
    </citation>
    <scope>NUCLEOTIDE SEQUENCE [LARGE SCALE GENOMIC DNA]</scope>
    <source>
        <strain evidence="1">8</strain>
        <tissue evidence="1">Leaf</tissue>
    </source>
</reference>
<gene>
    <name evidence="1" type="ORF">Gorai_016246</name>
</gene>
<proteinExistence type="predicted"/>
<accession>A0A7J8P8X2</accession>
<protein>
    <submittedName>
        <fullName evidence="1">Uncharacterized protein</fullName>
    </submittedName>
</protein>
<dbReference type="EMBL" id="JABEZZ010000005">
    <property type="protein sequence ID" value="MBA0585470.1"/>
    <property type="molecule type" value="Genomic_DNA"/>
</dbReference>
<organism evidence="1 2">
    <name type="scientific">Gossypium raimondii</name>
    <name type="common">Peruvian cotton</name>
    <name type="synonym">Gossypium klotzschianum subsp. raimondii</name>
    <dbReference type="NCBI Taxonomy" id="29730"/>
    <lineage>
        <taxon>Eukaryota</taxon>
        <taxon>Viridiplantae</taxon>
        <taxon>Streptophyta</taxon>
        <taxon>Embryophyta</taxon>
        <taxon>Tracheophyta</taxon>
        <taxon>Spermatophyta</taxon>
        <taxon>Magnoliopsida</taxon>
        <taxon>eudicotyledons</taxon>
        <taxon>Gunneridae</taxon>
        <taxon>Pentapetalae</taxon>
        <taxon>rosids</taxon>
        <taxon>malvids</taxon>
        <taxon>Malvales</taxon>
        <taxon>Malvaceae</taxon>
        <taxon>Malvoideae</taxon>
        <taxon>Gossypium</taxon>
    </lineage>
</organism>